<dbReference type="KEGG" id="sfi:SFUL_3691"/>
<dbReference type="Proteomes" id="UP000013304">
    <property type="component" value="Chromosome"/>
</dbReference>
<keyword evidence="1" id="KW-1133">Transmembrane helix</keyword>
<dbReference type="EMBL" id="CP005080">
    <property type="protein sequence ID" value="AGK78609.1"/>
    <property type="molecule type" value="Genomic_DNA"/>
</dbReference>
<reference evidence="2 3" key="1">
    <citation type="submission" date="2013-04" db="EMBL/GenBank/DDBJ databases">
        <title>Complete genome sequence of Streptomyces fulvissimus.</title>
        <authorList>
            <person name="Myronovskyi M."/>
            <person name="Tokovenko B."/>
            <person name="Manderscheid N."/>
            <person name="Petzke L."/>
            <person name="Luzhetskyy A."/>
        </authorList>
    </citation>
    <scope>NUCLEOTIDE SEQUENCE [LARGE SCALE GENOMIC DNA]</scope>
    <source>
        <strain evidence="2 3">DSM 40593</strain>
    </source>
</reference>
<dbReference type="PATRIC" id="fig|1303692.3.peg.3706"/>
<evidence type="ECO:0000256" key="1">
    <source>
        <dbReference type="SAM" id="Phobius"/>
    </source>
</evidence>
<sequence>MISARLRYIALALGALGFFGAGVAWLQAGIWIGAAGSLYLTCFCLLGCARIRQTISRHQAEQERELAHLTPDTWTEPWAGWCCERGWLTRGDLHTPDRCTGAQQ</sequence>
<name>N0CUR1_STRMI</name>
<dbReference type="OrthoDB" id="9770771at2"/>
<feature type="transmembrane region" description="Helical" evidence="1">
    <location>
        <begin position="7"/>
        <end position="25"/>
    </location>
</feature>
<gene>
    <name evidence="2" type="ORF">SFUL_3691</name>
</gene>
<accession>N0CUR1</accession>
<protein>
    <submittedName>
        <fullName evidence="2">Uncharacterized protein</fullName>
    </submittedName>
</protein>
<evidence type="ECO:0000313" key="3">
    <source>
        <dbReference type="Proteomes" id="UP000013304"/>
    </source>
</evidence>
<keyword evidence="1" id="KW-0472">Membrane</keyword>
<dbReference type="AlphaFoldDB" id="N0CUR1"/>
<dbReference type="HOGENOM" id="CLU_2248572_0_0_11"/>
<evidence type="ECO:0000313" key="2">
    <source>
        <dbReference type="EMBL" id="AGK78609.1"/>
    </source>
</evidence>
<dbReference type="RefSeq" id="WP_015609961.1">
    <property type="nucleotide sequence ID" value="NC_021177.1"/>
</dbReference>
<keyword evidence="1" id="KW-0812">Transmembrane</keyword>
<organism evidence="2 3">
    <name type="scientific">Streptomyces microflavus DSM 40593</name>
    <dbReference type="NCBI Taxonomy" id="1303692"/>
    <lineage>
        <taxon>Bacteria</taxon>
        <taxon>Bacillati</taxon>
        <taxon>Actinomycetota</taxon>
        <taxon>Actinomycetes</taxon>
        <taxon>Kitasatosporales</taxon>
        <taxon>Streptomycetaceae</taxon>
        <taxon>Streptomyces</taxon>
    </lineage>
</organism>
<feature type="transmembrane region" description="Helical" evidence="1">
    <location>
        <begin position="31"/>
        <end position="49"/>
    </location>
</feature>
<proteinExistence type="predicted"/>